<comment type="similarity">
    <text evidence="1 4">Belongs to the universal ribosomal protein uL16 family.</text>
</comment>
<gene>
    <name evidence="5" type="ORF">SPRG_35021</name>
</gene>
<reference evidence="5 6" key="1">
    <citation type="journal article" date="2013" name="PLoS Genet.">
        <title>Distinctive expansion of potential virulence genes in the genome of the oomycete fish pathogen Saprolegnia parasitica.</title>
        <authorList>
            <person name="Jiang R.H."/>
            <person name="de Bruijn I."/>
            <person name="Haas B.J."/>
            <person name="Belmonte R."/>
            <person name="Lobach L."/>
            <person name="Christie J."/>
            <person name="van den Ackerveken G."/>
            <person name="Bottin A."/>
            <person name="Bulone V."/>
            <person name="Diaz-Moreno S.M."/>
            <person name="Dumas B."/>
            <person name="Fan L."/>
            <person name="Gaulin E."/>
            <person name="Govers F."/>
            <person name="Grenville-Briggs L.J."/>
            <person name="Horner N.R."/>
            <person name="Levin J.Z."/>
            <person name="Mammella M."/>
            <person name="Meijer H.J."/>
            <person name="Morris P."/>
            <person name="Nusbaum C."/>
            <person name="Oome S."/>
            <person name="Phillips A.J."/>
            <person name="van Rooyen D."/>
            <person name="Rzeszutek E."/>
            <person name="Saraiva M."/>
            <person name="Secombes C.J."/>
            <person name="Seidl M.F."/>
            <person name="Snel B."/>
            <person name="Stassen J.H."/>
            <person name="Sykes S."/>
            <person name="Tripathy S."/>
            <person name="van den Berg H."/>
            <person name="Vega-Arreguin J.C."/>
            <person name="Wawra S."/>
            <person name="Young S.K."/>
            <person name="Zeng Q."/>
            <person name="Dieguez-Uribeondo J."/>
            <person name="Russ C."/>
            <person name="Tyler B.M."/>
            <person name="van West P."/>
        </authorList>
    </citation>
    <scope>NUCLEOTIDE SEQUENCE [LARGE SCALE GENOMIC DNA]</scope>
    <source>
        <strain evidence="5 6">CBS 223.65</strain>
    </source>
</reference>
<evidence type="ECO:0000256" key="3">
    <source>
        <dbReference type="ARBA" id="ARBA00023274"/>
    </source>
</evidence>
<dbReference type="FunFam" id="3.90.1170.10:FF:000001">
    <property type="entry name" value="50S ribosomal protein L16"/>
    <property type="match status" value="1"/>
</dbReference>
<organism evidence="5 6">
    <name type="scientific">Saprolegnia parasitica (strain CBS 223.65)</name>
    <dbReference type="NCBI Taxonomy" id="695850"/>
    <lineage>
        <taxon>Eukaryota</taxon>
        <taxon>Sar</taxon>
        <taxon>Stramenopiles</taxon>
        <taxon>Oomycota</taxon>
        <taxon>Saprolegniomycetes</taxon>
        <taxon>Saprolegniales</taxon>
        <taxon>Saprolegniaceae</taxon>
        <taxon>Saprolegnia</taxon>
    </lineage>
</organism>
<dbReference type="GO" id="GO:0003735">
    <property type="term" value="F:structural constituent of ribosome"/>
    <property type="evidence" value="ECO:0007669"/>
    <property type="project" value="InterPro"/>
</dbReference>
<keyword evidence="6" id="KW-1185">Reference proteome</keyword>
<dbReference type="SUPFAM" id="SSF54686">
    <property type="entry name" value="Ribosomal protein L16p/L10e"/>
    <property type="match status" value="1"/>
</dbReference>
<dbReference type="HAMAP" id="MF_01342">
    <property type="entry name" value="Ribosomal_uL16"/>
    <property type="match status" value="1"/>
</dbReference>
<evidence type="ECO:0000256" key="1">
    <source>
        <dbReference type="ARBA" id="ARBA00008931"/>
    </source>
</evidence>
<dbReference type="STRING" id="695850.A0A067BMY4"/>
<keyword evidence="2 4" id="KW-0689">Ribosomal protein</keyword>
<dbReference type="GO" id="GO:0032543">
    <property type="term" value="P:mitochondrial translation"/>
    <property type="evidence" value="ECO:0007669"/>
    <property type="project" value="TreeGrafter"/>
</dbReference>
<evidence type="ECO:0000313" key="5">
    <source>
        <dbReference type="EMBL" id="KDO15686.1"/>
    </source>
</evidence>
<dbReference type="GO" id="GO:0005762">
    <property type="term" value="C:mitochondrial large ribosomal subunit"/>
    <property type="evidence" value="ECO:0007669"/>
    <property type="project" value="TreeGrafter"/>
</dbReference>
<evidence type="ECO:0000313" key="6">
    <source>
        <dbReference type="Proteomes" id="UP000030745"/>
    </source>
</evidence>
<dbReference type="OrthoDB" id="34872at2759"/>
<dbReference type="AlphaFoldDB" id="A0A067BMY4"/>
<evidence type="ECO:0000256" key="2">
    <source>
        <dbReference type="ARBA" id="ARBA00022980"/>
    </source>
</evidence>
<dbReference type="PRINTS" id="PR00060">
    <property type="entry name" value="RIBOSOMALL16"/>
</dbReference>
<dbReference type="InterPro" id="IPR000114">
    <property type="entry name" value="Ribosomal_uL16_bact-type"/>
</dbReference>
<dbReference type="SMR" id="A0A067BMY4"/>
<dbReference type="PROSITE" id="PS00701">
    <property type="entry name" value="RIBOSOMAL_L16_2"/>
    <property type="match status" value="1"/>
</dbReference>
<dbReference type="RefSeq" id="XP_012213616.1">
    <property type="nucleotide sequence ID" value="NW_012157837.1"/>
</dbReference>
<dbReference type="Proteomes" id="UP000030745">
    <property type="component" value="Mitochondrion"/>
</dbReference>
<dbReference type="Pfam" id="PF00252">
    <property type="entry name" value="Ribosomal_L16"/>
    <property type="match status" value="1"/>
</dbReference>
<keyword evidence="5" id="KW-0496">Mitochondrion</keyword>
<dbReference type="InterPro" id="IPR016180">
    <property type="entry name" value="Ribosomal_uL16_dom"/>
</dbReference>
<dbReference type="CDD" id="cd01433">
    <property type="entry name" value="Ribosomal_L16_L10e"/>
    <property type="match status" value="1"/>
</dbReference>
<dbReference type="GeneID" id="24143057"/>
<geneLocation type="mitochondrion" evidence="5"/>
<dbReference type="NCBIfam" id="TIGR01164">
    <property type="entry name" value="rplP_bact"/>
    <property type="match status" value="1"/>
</dbReference>
<proteinExistence type="inferred from homology"/>
<dbReference type="VEuPathDB" id="FungiDB:SPRG_35021"/>
<name>A0A067BMY4_SAPPC</name>
<dbReference type="GO" id="GO:0019843">
    <property type="term" value="F:rRNA binding"/>
    <property type="evidence" value="ECO:0007669"/>
    <property type="project" value="InterPro"/>
</dbReference>
<keyword evidence="3 4" id="KW-0687">Ribonucleoprotein</keyword>
<dbReference type="OMA" id="KGAVEYW"/>
<dbReference type="PANTHER" id="PTHR12220">
    <property type="entry name" value="50S/60S RIBOSOMAL PROTEIN L16"/>
    <property type="match status" value="1"/>
</dbReference>
<protein>
    <submittedName>
        <fullName evidence="5">Ribosomal protein L16</fullName>
    </submittedName>
</protein>
<dbReference type="InterPro" id="IPR047873">
    <property type="entry name" value="Ribosomal_uL16"/>
</dbReference>
<dbReference type="PANTHER" id="PTHR12220:SF13">
    <property type="entry name" value="LARGE RIBOSOMAL SUBUNIT PROTEIN UL16M"/>
    <property type="match status" value="1"/>
</dbReference>
<dbReference type="InterPro" id="IPR036920">
    <property type="entry name" value="Ribosomal_uL16_sf"/>
</dbReference>
<sequence length="134" mass="15352">MLFPNRTKYKKQFKGTLKGQTTRGSQIIYGKYALKSLEEKRITSKQIEATRRVIVRKMKRLGYLWIRIFPDTPVTSKPNENRMGKGKGAVSFWVAKIKSGQILFEISGISYENAQKVFQAGATKLPVATKFIYK</sequence>
<dbReference type="EMBL" id="KK584631">
    <property type="protein sequence ID" value="KDO15686.1"/>
    <property type="molecule type" value="Genomic_DNA"/>
</dbReference>
<accession>A0A067BMY4</accession>
<dbReference type="InterPro" id="IPR020798">
    <property type="entry name" value="Ribosomal_uL16_CS"/>
</dbReference>
<dbReference type="Gene3D" id="3.90.1170.10">
    <property type="entry name" value="Ribosomal protein L10e/L16"/>
    <property type="match status" value="1"/>
</dbReference>
<evidence type="ECO:0000256" key="4">
    <source>
        <dbReference type="RuleBase" id="RU004413"/>
    </source>
</evidence>